<protein>
    <submittedName>
        <fullName evidence="3">Transcriptional regulator</fullName>
    </submittedName>
</protein>
<reference evidence="3 4" key="1">
    <citation type="journal article" date="2014" name="PLoS Genet.">
        <title>Phylogenetically driven sequencing of extremely halophilic archaea reveals strategies for static and dynamic osmo-response.</title>
        <authorList>
            <person name="Becker E.A."/>
            <person name="Seitzer P.M."/>
            <person name="Tritt A."/>
            <person name="Larsen D."/>
            <person name="Krusor M."/>
            <person name="Yao A.I."/>
            <person name="Wu D."/>
            <person name="Madern D."/>
            <person name="Eisen J.A."/>
            <person name="Darling A.E."/>
            <person name="Facciotti M.T."/>
        </authorList>
    </citation>
    <scope>NUCLEOTIDE SEQUENCE [LARGE SCALE GENOMIC DNA]</scope>
    <source>
        <strain evidence="3 4">JCM 14848</strain>
    </source>
</reference>
<dbReference type="EMBL" id="AOIV01000027">
    <property type="protein sequence ID" value="ELZ29877.1"/>
    <property type="molecule type" value="Genomic_DNA"/>
</dbReference>
<comment type="caution">
    <text evidence="3">The sequence shown here is derived from an EMBL/GenBank/DDBJ whole genome shotgun (WGS) entry which is preliminary data.</text>
</comment>
<feature type="domain" description="HVO-A0261-like N-terminal" evidence="2">
    <location>
        <begin position="16"/>
        <end position="99"/>
    </location>
</feature>
<dbReference type="PATRIC" id="fig|1227487.5.peg.2550"/>
<dbReference type="eggNOG" id="arCOG02808">
    <property type="taxonomic scope" value="Archaea"/>
</dbReference>
<accession>M0D5B3</accession>
<dbReference type="SUPFAM" id="SSF46785">
    <property type="entry name" value="Winged helix' DNA-binding domain"/>
    <property type="match status" value="1"/>
</dbReference>
<feature type="domain" description="Methanogenesis regulatory protein FilR1 middle" evidence="1">
    <location>
        <begin position="133"/>
        <end position="262"/>
    </location>
</feature>
<dbReference type="InterPro" id="IPR057527">
    <property type="entry name" value="HVO_A0261-like_N"/>
</dbReference>
<sequence length="274" mass="30980">MCTFTMLPRTTDTPLDDIEFLARSDHRVTVLAALVRRPQSRADLQTMTAASTSTIGRTLREFEDRQWISKDGHQFEATQLGAFVAAGIQELIERLETEQAVRDVWQWLPTEASGFTVEMASKAVVTDARADDPYGPVNRFVSLLRQTDRFRFVGYGVALLEPCKDEFRRQVLDGMYTEIIDPPSVAKYILATYKEHCSEALESGNLTVRLHEDLPAYGLSLFDDRIAISGYNADSGTVQVLLDTDAPEAREWTESMYESYRREARPLTPEPTVE</sequence>
<keyword evidence="4" id="KW-1185">Reference proteome</keyword>
<gene>
    <name evidence="3" type="ORF">C474_12611</name>
</gene>
<dbReference type="InterPro" id="IPR036390">
    <property type="entry name" value="WH_DNA-bd_sf"/>
</dbReference>
<dbReference type="AlphaFoldDB" id="M0D5B3"/>
<proteinExistence type="predicted"/>
<dbReference type="InterPro" id="IPR013561">
    <property type="entry name" value="FilR1_middle_dom"/>
</dbReference>
<dbReference type="Pfam" id="PF08350">
    <property type="entry name" value="FilR1_middle"/>
    <property type="match status" value="1"/>
</dbReference>
<dbReference type="Proteomes" id="UP000011513">
    <property type="component" value="Unassembled WGS sequence"/>
</dbReference>
<evidence type="ECO:0000313" key="3">
    <source>
        <dbReference type="EMBL" id="ELZ29877.1"/>
    </source>
</evidence>
<evidence type="ECO:0000259" key="1">
    <source>
        <dbReference type="Pfam" id="PF08350"/>
    </source>
</evidence>
<evidence type="ECO:0000313" key="4">
    <source>
        <dbReference type="Proteomes" id="UP000011513"/>
    </source>
</evidence>
<dbReference type="Pfam" id="PF25213">
    <property type="entry name" value="HVO_A0261_N"/>
    <property type="match status" value="1"/>
</dbReference>
<name>M0D5B3_HALPD</name>
<organism evidence="3 4">
    <name type="scientific">Halogeometricum pallidum JCM 14848</name>
    <dbReference type="NCBI Taxonomy" id="1227487"/>
    <lineage>
        <taxon>Archaea</taxon>
        <taxon>Methanobacteriati</taxon>
        <taxon>Methanobacteriota</taxon>
        <taxon>Stenosarchaea group</taxon>
        <taxon>Halobacteria</taxon>
        <taxon>Halobacteriales</taxon>
        <taxon>Haloferacaceae</taxon>
        <taxon>Halogeometricum</taxon>
    </lineage>
</organism>
<evidence type="ECO:0000259" key="2">
    <source>
        <dbReference type="Pfam" id="PF25213"/>
    </source>
</evidence>
<dbReference type="InParanoid" id="M0D5B3"/>